<sequence length="412" mass="46718">MENNNLYLQILDEAYYGKTPDLLEIEKKIGEIRQKYSSNPSKVNSAKEREELEELFCKAFGFEGCQITVDMTGLQNACTIPISLTDLGSSDKLITTSSSGVKFKKEAKAYVFITITKGLLFSFDYSDGEITAIIMHEIGHNFQSALSPDNRTIRNVSNILLWIFNPITVTLHGPLRDKYSHLIQRIRSDNPGVVNAYYGFKNIVMTIAGIGYTALRFMSNFSMLMNPVAVLSRIPQTVLQNLYGSLLSFIPLKYRDESIADAFSSAYGYGPELASAFQKMKRASNGMIADKIYRDSFVGAYFDLMTIPDKIISNIFDPHPNTIARLYNQYDMLEKELLNGNLNPKMRAQVKRDLEGVREMMDAFLDMEDQGYFFSNALDKTLLDFCNGDIRNTFARKTASDFDKIDKKYRDA</sequence>
<reference evidence="1" key="1">
    <citation type="journal article" date="2021" name="Proc. Natl. Acad. Sci. U.S.A.">
        <title>A Catalog of Tens of Thousands of Viruses from Human Metagenomes Reveals Hidden Associations with Chronic Diseases.</title>
        <authorList>
            <person name="Tisza M.J."/>
            <person name="Buck C.B."/>
        </authorList>
    </citation>
    <scope>NUCLEOTIDE SEQUENCE</scope>
    <source>
        <strain evidence="1">CtwwN25</strain>
    </source>
</reference>
<evidence type="ECO:0000313" key="1">
    <source>
        <dbReference type="EMBL" id="DAE08561.1"/>
    </source>
</evidence>
<organism evidence="1">
    <name type="scientific">Myoviridae sp. ctwwN25</name>
    <dbReference type="NCBI Taxonomy" id="2825209"/>
    <lineage>
        <taxon>Viruses</taxon>
        <taxon>Duplodnaviria</taxon>
        <taxon>Heunggongvirae</taxon>
        <taxon>Uroviricota</taxon>
        <taxon>Caudoviricetes</taxon>
    </lineage>
</organism>
<protein>
    <submittedName>
        <fullName evidence="1">Peptidase</fullName>
    </submittedName>
</protein>
<dbReference type="EMBL" id="BK015472">
    <property type="protein sequence ID" value="DAE08561.1"/>
    <property type="molecule type" value="Genomic_DNA"/>
</dbReference>
<name>A0A8S5PQ54_9CAUD</name>
<proteinExistence type="predicted"/>
<accession>A0A8S5PQ54</accession>